<dbReference type="EMBL" id="CP010554">
    <property type="protein sequence ID" value="AJP49609.1"/>
    <property type="molecule type" value="Genomic_DNA"/>
</dbReference>
<feature type="transmembrane region" description="Helical" evidence="4">
    <location>
        <begin position="266"/>
        <end position="288"/>
    </location>
</feature>
<name>A0A0C5JCW6_9PROT</name>
<dbReference type="PANTHER" id="PTHR43547:SF2">
    <property type="entry name" value="HYBRID SIGNAL TRANSDUCTION HISTIDINE KINASE C"/>
    <property type="match status" value="1"/>
</dbReference>
<feature type="transmembrane region" description="Helical" evidence="4">
    <location>
        <begin position="6"/>
        <end position="30"/>
    </location>
</feature>
<dbReference type="InterPro" id="IPR003661">
    <property type="entry name" value="HisK_dim/P_dom"/>
</dbReference>
<dbReference type="STRING" id="1565605.PG1C_10800"/>
<dbReference type="SUPFAM" id="SSF55874">
    <property type="entry name" value="ATPase domain of HSP90 chaperone/DNA topoisomerase II/histidine kinase"/>
    <property type="match status" value="1"/>
</dbReference>
<keyword evidence="7" id="KW-1185">Reference proteome</keyword>
<dbReference type="SMART" id="SM00388">
    <property type="entry name" value="HisKA"/>
    <property type="match status" value="1"/>
</dbReference>
<keyword evidence="6" id="KW-0418">Kinase</keyword>
<dbReference type="HOGENOM" id="CLU_024784_0_0_4"/>
<dbReference type="InterPro" id="IPR036097">
    <property type="entry name" value="HisK_dim/P_sf"/>
</dbReference>
<gene>
    <name evidence="6" type="ORF">PG1C_10800</name>
</gene>
<evidence type="ECO:0000313" key="6">
    <source>
        <dbReference type="EMBL" id="AJP49609.1"/>
    </source>
</evidence>
<dbReference type="InterPro" id="IPR036890">
    <property type="entry name" value="HATPase_C_sf"/>
</dbReference>
<dbReference type="Proteomes" id="UP000061603">
    <property type="component" value="Chromosome"/>
</dbReference>
<dbReference type="PATRIC" id="fig|1565605.3.peg.2297"/>
<feature type="transmembrane region" description="Helical" evidence="4">
    <location>
        <begin position="242"/>
        <end position="260"/>
    </location>
</feature>
<dbReference type="KEGG" id="rbu:PG1C_10800"/>
<accession>A0A0C5JCW6</accession>
<dbReference type="AlphaFoldDB" id="A0A0C5JCW6"/>
<feature type="transmembrane region" description="Helical" evidence="4">
    <location>
        <begin position="139"/>
        <end position="158"/>
    </location>
</feature>
<dbReference type="InterPro" id="IPR004358">
    <property type="entry name" value="Sig_transdc_His_kin-like_C"/>
</dbReference>
<evidence type="ECO:0000256" key="4">
    <source>
        <dbReference type="SAM" id="Phobius"/>
    </source>
</evidence>
<feature type="transmembrane region" description="Helical" evidence="4">
    <location>
        <begin position="170"/>
        <end position="189"/>
    </location>
</feature>
<dbReference type="SUPFAM" id="SSF55781">
    <property type="entry name" value="GAF domain-like"/>
    <property type="match status" value="1"/>
</dbReference>
<organism evidence="6 7">
    <name type="scientific">Rugosibacter aromaticivorans</name>
    <dbReference type="NCBI Taxonomy" id="1565605"/>
    <lineage>
        <taxon>Bacteria</taxon>
        <taxon>Pseudomonadati</taxon>
        <taxon>Pseudomonadota</taxon>
        <taxon>Betaproteobacteria</taxon>
        <taxon>Nitrosomonadales</taxon>
        <taxon>Sterolibacteriaceae</taxon>
        <taxon>Rugosibacter</taxon>
    </lineage>
</organism>
<feature type="transmembrane region" description="Helical" evidence="4">
    <location>
        <begin position="201"/>
        <end position="221"/>
    </location>
</feature>
<keyword evidence="4" id="KW-1133">Transmembrane helix</keyword>
<dbReference type="PRINTS" id="PR00344">
    <property type="entry name" value="BCTRLSENSOR"/>
</dbReference>
<reference evidence="6 7" key="1">
    <citation type="journal article" date="2015" name="Genome Announc.">
        <title>Complete Genome Sequence of a Novel Bacterium within the Family Rhodocyclaceae That Degrades Polycyclic Aromatic Hydrocarbons.</title>
        <authorList>
            <person name="Singleton D.R."/>
            <person name="Dickey A.N."/>
            <person name="Scholl E.H."/>
            <person name="Wright F.A."/>
            <person name="Aitken M.D."/>
        </authorList>
    </citation>
    <scope>NUCLEOTIDE SEQUENCE [LARGE SCALE GENOMIC DNA]</scope>
    <source>
        <strain evidence="7">PG1-Ca6</strain>
    </source>
</reference>
<dbReference type="SMART" id="SM00387">
    <property type="entry name" value="HATPase_c"/>
    <property type="match status" value="1"/>
</dbReference>
<dbReference type="InterPro" id="IPR005467">
    <property type="entry name" value="His_kinase_dom"/>
</dbReference>
<dbReference type="Gene3D" id="1.10.287.130">
    <property type="match status" value="1"/>
</dbReference>
<dbReference type="Pfam" id="PF02518">
    <property type="entry name" value="HATPase_c"/>
    <property type="match status" value="1"/>
</dbReference>
<protein>
    <recommendedName>
        <fullName evidence="2">histidine kinase</fullName>
        <ecNumber evidence="2">2.7.13.3</ecNumber>
    </recommendedName>
</protein>
<dbReference type="SUPFAM" id="SSF47384">
    <property type="entry name" value="Homodimeric domain of signal transducing histidine kinase"/>
    <property type="match status" value="1"/>
</dbReference>
<keyword evidence="3" id="KW-0597">Phosphoprotein</keyword>
<feature type="transmembrane region" description="Helical" evidence="4">
    <location>
        <begin position="42"/>
        <end position="65"/>
    </location>
</feature>
<dbReference type="InterPro" id="IPR014265">
    <property type="entry name" value="XrtA/PrsK"/>
</dbReference>
<dbReference type="PANTHER" id="PTHR43547">
    <property type="entry name" value="TWO-COMPONENT HISTIDINE KINASE"/>
    <property type="match status" value="1"/>
</dbReference>
<dbReference type="NCBIfam" id="TIGR02916">
    <property type="entry name" value="PEP_his_kin"/>
    <property type="match status" value="1"/>
</dbReference>
<keyword evidence="4" id="KW-0472">Membrane</keyword>
<feature type="transmembrane region" description="Helical" evidence="4">
    <location>
        <begin position="77"/>
        <end position="96"/>
    </location>
</feature>
<keyword evidence="4" id="KW-0812">Transmembrane</keyword>
<dbReference type="Gene3D" id="3.30.565.10">
    <property type="entry name" value="Histidine kinase-like ATPase, C-terminal domain"/>
    <property type="match status" value="1"/>
</dbReference>
<evidence type="ECO:0000256" key="3">
    <source>
        <dbReference type="ARBA" id="ARBA00022553"/>
    </source>
</evidence>
<feature type="transmembrane region" description="Helical" evidence="4">
    <location>
        <begin position="108"/>
        <end position="127"/>
    </location>
</feature>
<evidence type="ECO:0000256" key="1">
    <source>
        <dbReference type="ARBA" id="ARBA00000085"/>
    </source>
</evidence>
<evidence type="ECO:0000259" key="5">
    <source>
        <dbReference type="PROSITE" id="PS50109"/>
    </source>
</evidence>
<evidence type="ECO:0000256" key="2">
    <source>
        <dbReference type="ARBA" id="ARBA00012438"/>
    </source>
</evidence>
<feature type="domain" description="Histidine kinase" evidence="5">
    <location>
        <begin position="489"/>
        <end position="691"/>
    </location>
</feature>
<sequence length="704" mass="78593">MNSELSLLALWGYGLATLGYIALTVHLVHLRRTTAPNRTNHVLISAVALSALWAATGAIVHLLNWRELQPLHEALDALRYGAWFMLLTLLLSPSPTDRSPPPQWRPSRLIFIGGTLIFIGLFCQSLRLIDPLSPVAEHAAHYAGLALVVFGIVLVEQLYRNTTEDSRWNIKPLAIGLVAIFLFDLYYYSTAVMFKQIDEDAFAIRGFAYVFIIPLLILTVYRTRARPLNVTLSKTAVFQTTTLALVGLYLLATSAAGYYVRYLGGSWGGALQMVVLFAALLLLMLLGLSGSMRARLKVLIGKNFFRYRYDYREEWLKFTNALCAENSVLQLGQQVIRGLGNMVESPAGSLWTKDASGHKFIQSARWNFPVSDITEPSNSPMITSLDASGWVLSLEEFRSRPGRYGSLTLPPWLLEVPNAWLVIPLRTSAGMVGFVLLTTSRTPIDLNWEVNDLLKTAGRQAATFLAQMQATEALLESRKFDSFNRMSAFVVHDLKNILTQLSLMVRNAERHADNVEFQKDMLLTVRHAVDRMRQLMLQLREGATPADGFSGVSLDEIARRVQKSKSGALPAVDLKIHDAVSIRGHEERIERVIGHLVQNALDATPTEGKVWMAVRREAGMAQIEVGDTGQGMSADFIRERLFKPFQTTKQGGMGIGAYESRQYIQELGGEIHVESEENVGTCFRVRLPLLEIQTTSDLQQPEMK</sequence>
<comment type="catalytic activity">
    <reaction evidence="1">
        <text>ATP + protein L-histidine = ADP + protein N-phospho-L-histidine.</text>
        <dbReference type="EC" id="2.7.13.3"/>
    </reaction>
</comment>
<evidence type="ECO:0000313" key="7">
    <source>
        <dbReference type="Proteomes" id="UP000061603"/>
    </source>
</evidence>
<dbReference type="EC" id="2.7.13.3" evidence="2"/>
<dbReference type="PROSITE" id="PS50109">
    <property type="entry name" value="HIS_KIN"/>
    <property type="match status" value="1"/>
</dbReference>
<dbReference type="CDD" id="cd00082">
    <property type="entry name" value="HisKA"/>
    <property type="match status" value="1"/>
</dbReference>
<dbReference type="GO" id="GO:0000155">
    <property type="term" value="F:phosphorelay sensor kinase activity"/>
    <property type="evidence" value="ECO:0007669"/>
    <property type="project" value="InterPro"/>
</dbReference>
<dbReference type="InterPro" id="IPR003594">
    <property type="entry name" value="HATPase_dom"/>
</dbReference>
<keyword evidence="6" id="KW-0808">Transferase</keyword>
<proteinExistence type="predicted"/>